<dbReference type="EMBL" id="JBHDIY010000002">
    <property type="protein sequence ID" value="MFL4468587.1"/>
    <property type="molecule type" value="Genomic_DNA"/>
</dbReference>
<name>A0ABW8UNQ8_9RHOB</name>
<dbReference type="Proteomes" id="UP001627408">
    <property type="component" value="Unassembled WGS sequence"/>
</dbReference>
<sequence length="178" mass="18127">MHLRILSTAFAVLAFSTTFALADAARMAAQQCAVKTHAPGNYNISNAPGVPHVLPGQGGTTGGAARINDCLKDVYAVQYGAKRSQVVATAATPRAAAGSIAECDAIRRQNITTGVIATVGIIAALGEPYTASVIGGTAGTITGVRGVNRRHRACVAAVSAPRLIRALRSMSDAAARMA</sequence>
<organism evidence="2 3">
    <name type="scientific">Tateyamaria armeniaca</name>
    <dbReference type="NCBI Taxonomy" id="2518930"/>
    <lineage>
        <taxon>Bacteria</taxon>
        <taxon>Pseudomonadati</taxon>
        <taxon>Pseudomonadota</taxon>
        <taxon>Alphaproteobacteria</taxon>
        <taxon>Rhodobacterales</taxon>
        <taxon>Roseobacteraceae</taxon>
        <taxon>Tateyamaria</taxon>
    </lineage>
</organism>
<dbReference type="RefSeq" id="WP_407590330.1">
    <property type="nucleotide sequence ID" value="NZ_JBHDIY010000002.1"/>
</dbReference>
<feature type="chain" id="PRO_5046442048" evidence="1">
    <location>
        <begin position="23"/>
        <end position="178"/>
    </location>
</feature>
<reference evidence="2 3" key="1">
    <citation type="submission" date="2024-08" db="EMBL/GenBank/DDBJ databases">
        <title>Tateyamaria sp. nov., isolated from marine algae.</title>
        <authorList>
            <person name="Choi B.J."/>
            <person name="Kim J.M."/>
            <person name="Lee J.K."/>
            <person name="Choi D.G."/>
            <person name="Bayburt H."/>
            <person name="Baek J.H."/>
            <person name="Han D.M."/>
            <person name="Jeon C.O."/>
        </authorList>
    </citation>
    <scope>NUCLEOTIDE SEQUENCE [LARGE SCALE GENOMIC DNA]</scope>
    <source>
        <strain evidence="2 3">KMU-156</strain>
    </source>
</reference>
<keyword evidence="3" id="KW-1185">Reference proteome</keyword>
<proteinExistence type="predicted"/>
<gene>
    <name evidence="2" type="ORF">ACERZ8_01375</name>
</gene>
<evidence type="ECO:0000256" key="1">
    <source>
        <dbReference type="SAM" id="SignalP"/>
    </source>
</evidence>
<comment type="caution">
    <text evidence="2">The sequence shown here is derived from an EMBL/GenBank/DDBJ whole genome shotgun (WGS) entry which is preliminary data.</text>
</comment>
<keyword evidence="1" id="KW-0732">Signal</keyword>
<protein>
    <submittedName>
        <fullName evidence="2">Uncharacterized protein</fullName>
    </submittedName>
</protein>
<evidence type="ECO:0000313" key="2">
    <source>
        <dbReference type="EMBL" id="MFL4468587.1"/>
    </source>
</evidence>
<feature type="signal peptide" evidence="1">
    <location>
        <begin position="1"/>
        <end position="22"/>
    </location>
</feature>
<evidence type="ECO:0000313" key="3">
    <source>
        <dbReference type="Proteomes" id="UP001627408"/>
    </source>
</evidence>
<accession>A0ABW8UNQ8</accession>